<keyword evidence="2" id="KW-1185">Reference proteome</keyword>
<dbReference type="InterPro" id="IPR036614">
    <property type="entry name" value="RusA-like_sf"/>
</dbReference>
<dbReference type="RefSeq" id="WP_235837945.1">
    <property type="nucleotide sequence ID" value="NZ_FNLO01000007.1"/>
</dbReference>
<sequence length="164" mass="17901">MDEIAAVRDSRNITSHGSIRLVLPYPPSVNAYWRHRSIRGGGVSVYVSAEGKAFKAQVAAIALAAGFRTPLAGRVAVAYTLYPRRPQDWQRRVRRLGDAWHDTVNCIDLDNAQKALLDALTGVAFVDDAWVRRIVAERAEPDGDARLVVTIAPIGAPDETVLTA</sequence>
<accession>A0A1H2PQU9</accession>
<dbReference type="InterPro" id="IPR008822">
    <property type="entry name" value="Endonuclease_RusA-like"/>
</dbReference>
<dbReference type="Gene3D" id="3.30.1330.70">
    <property type="entry name" value="Holliday junction resolvase RusA"/>
    <property type="match status" value="1"/>
</dbReference>
<protein>
    <submittedName>
        <fullName evidence="1">Crossover junction endodeoxyribonuclease RusA</fullName>
    </submittedName>
</protein>
<dbReference type="STRING" id="1770053.SAMN05216551_107161"/>
<evidence type="ECO:0000313" key="2">
    <source>
        <dbReference type="Proteomes" id="UP000243719"/>
    </source>
</evidence>
<name>A0A1H2PQU9_9BURK</name>
<dbReference type="EMBL" id="FNLO01000007">
    <property type="protein sequence ID" value="SDV49219.1"/>
    <property type="molecule type" value="Genomic_DNA"/>
</dbReference>
<reference evidence="2" key="1">
    <citation type="submission" date="2016-09" db="EMBL/GenBank/DDBJ databases">
        <authorList>
            <person name="Varghese N."/>
            <person name="Submissions S."/>
        </authorList>
    </citation>
    <scope>NUCLEOTIDE SEQUENCE [LARGE SCALE GENOMIC DNA]</scope>
    <source>
        <strain evidence="2">JS23</strain>
    </source>
</reference>
<dbReference type="SUPFAM" id="SSF103084">
    <property type="entry name" value="Holliday junction resolvase RusA"/>
    <property type="match status" value="1"/>
</dbReference>
<dbReference type="Proteomes" id="UP000243719">
    <property type="component" value="Unassembled WGS sequence"/>
</dbReference>
<dbReference type="GO" id="GO:0006281">
    <property type="term" value="P:DNA repair"/>
    <property type="evidence" value="ECO:0007669"/>
    <property type="project" value="InterPro"/>
</dbReference>
<gene>
    <name evidence="1" type="ORF">SAMN05216551_107161</name>
</gene>
<dbReference type="AlphaFoldDB" id="A0A1H2PQU9"/>
<organism evidence="1 2">
    <name type="scientific">Chitinasiproducens palmae</name>
    <dbReference type="NCBI Taxonomy" id="1770053"/>
    <lineage>
        <taxon>Bacteria</taxon>
        <taxon>Pseudomonadati</taxon>
        <taxon>Pseudomonadota</taxon>
        <taxon>Betaproteobacteria</taxon>
        <taxon>Burkholderiales</taxon>
        <taxon>Burkholderiaceae</taxon>
        <taxon>Chitinasiproducens</taxon>
    </lineage>
</organism>
<dbReference type="GO" id="GO:0006310">
    <property type="term" value="P:DNA recombination"/>
    <property type="evidence" value="ECO:0007669"/>
    <property type="project" value="InterPro"/>
</dbReference>
<dbReference type="Pfam" id="PF05866">
    <property type="entry name" value="RusA"/>
    <property type="match status" value="1"/>
</dbReference>
<proteinExistence type="predicted"/>
<dbReference type="GO" id="GO:0000287">
    <property type="term" value="F:magnesium ion binding"/>
    <property type="evidence" value="ECO:0007669"/>
    <property type="project" value="InterPro"/>
</dbReference>
<evidence type="ECO:0000313" key="1">
    <source>
        <dbReference type="EMBL" id="SDV49219.1"/>
    </source>
</evidence>